<dbReference type="AlphaFoldDB" id="A0A914YZY3"/>
<dbReference type="InterPro" id="IPR013497">
    <property type="entry name" value="Topo_IA_cen"/>
</dbReference>
<dbReference type="SUPFAM" id="SSF56712">
    <property type="entry name" value="Prokaryotic type I DNA topoisomerase"/>
    <property type="match status" value="1"/>
</dbReference>
<dbReference type="Gene3D" id="1.10.290.10">
    <property type="entry name" value="Topoisomerase I, domain 4"/>
    <property type="match status" value="1"/>
</dbReference>
<dbReference type="PANTHER" id="PTHR11390:SF20">
    <property type="entry name" value="DNA TOPOISOMERASE 3-BETA-1"/>
    <property type="match status" value="1"/>
</dbReference>
<comment type="similarity">
    <text evidence="1">Belongs to the type IA topoisomerase family.</text>
</comment>
<protein>
    <recommendedName>
        <fullName evidence="1">DNA topoisomerase</fullName>
        <ecNumber evidence="1">5.6.2.1</ecNumber>
    </recommendedName>
</protein>
<evidence type="ECO:0000313" key="4">
    <source>
        <dbReference type="WBParaSite" id="PSU_v2.g6057.t1"/>
    </source>
</evidence>
<organism evidence="3 4">
    <name type="scientific">Panagrolaimus superbus</name>
    <dbReference type="NCBI Taxonomy" id="310955"/>
    <lineage>
        <taxon>Eukaryota</taxon>
        <taxon>Metazoa</taxon>
        <taxon>Ecdysozoa</taxon>
        <taxon>Nematoda</taxon>
        <taxon>Chromadorea</taxon>
        <taxon>Rhabditida</taxon>
        <taxon>Tylenchina</taxon>
        <taxon>Panagrolaimomorpha</taxon>
        <taxon>Panagrolaimoidea</taxon>
        <taxon>Panagrolaimidae</taxon>
        <taxon>Panagrolaimus</taxon>
    </lineage>
</organism>
<keyword evidence="1" id="KW-0238">DNA-binding</keyword>
<dbReference type="GO" id="GO:0003917">
    <property type="term" value="F:DNA topoisomerase type I (single strand cut, ATP-independent) activity"/>
    <property type="evidence" value="ECO:0007669"/>
    <property type="project" value="UniProtKB-EC"/>
</dbReference>
<dbReference type="EC" id="5.6.2.1" evidence="1"/>
<dbReference type="PANTHER" id="PTHR11390">
    <property type="entry name" value="PROKARYOTIC DNA TOPOISOMERASE"/>
    <property type="match status" value="1"/>
</dbReference>
<dbReference type="GO" id="GO:0006265">
    <property type="term" value="P:DNA topological change"/>
    <property type="evidence" value="ECO:0007669"/>
    <property type="project" value="InterPro"/>
</dbReference>
<accession>A0A914YZY3</accession>
<name>A0A914YZY3_9BILA</name>
<evidence type="ECO:0000256" key="1">
    <source>
        <dbReference type="RuleBase" id="RU362092"/>
    </source>
</evidence>
<dbReference type="PROSITE" id="PS52039">
    <property type="entry name" value="TOPO_IA_2"/>
    <property type="match status" value="1"/>
</dbReference>
<feature type="domain" description="Topo IA-type catalytic" evidence="2">
    <location>
        <begin position="1"/>
        <end position="172"/>
    </location>
</feature>
<sequence>MAAQHILDLVYKCFTRHQKRILRAKFPDLNIDDLPFGPCQTVALAIAVEKFKIKQNHIPKFCVEASVDVNDEAITLINSQQFDDRKSAEELCQKLKSFECCKVISEPVSIKQSHESMPGLNTFELLIYMSKYHGLNSSDVVIAAQRLYNKGFITYPRTESIKYPESARNLSF</sequence>
<dbReference type="WBParaSite" id="PSU_v2.g6057.t1">
    <property type="protein sequence ID" value="PSU_v2.g6057.t1"/>
    <property type="gene ID" value="PSU_v2.g6057"/>
</dbReference>
<evidence type="ECO:0000313" key="3">
    <source>
        <dbReference type="Proteomes" id="UP000887577"/>
    </source>
</evidence>
<proteinExistence type="inferred from homology"/>
<comment type="catalytic activity">
    <reaction evidence="1">
        <text>ATP-independent breakage of single-stranded DNA, followed by passage and rejoining.</text>
        <dbReference type="EC" id="5.6.2.1"/>
    </reaction>
</comment>
<reference evidence="4" key="1">
    <citation type="submission" date="2022-11" db="UniProtKB">
        <authorList>
            <consortium name="WormBaseParasite"/>
        </authorList>
    </citation>
    <scope>IDENTIFICATION</scope>
</reference>
<dbReference type="GO" id="GO:0006281">
    <property type="term" value="P:DNA repair"/>
    <property type="evidence" value="ECO:0007669"/>
    <property type="project" value="TreeGrafter"/>
</dbReference>
<comment type="function">
    <text evidence="1">Introduces a single-strand break via transesterification at a target site in duplex DNA. Releases the supercoiling and torsional tension of DNA introduced during the DNA replication and transcription by transiently cleaving and rejoining one strand of the DNA duplex. The scissile phosphodiester is attacked by the catalytic tyrosine of the enzyme, resulting in the formation of a DNA-(5'-phosphotyrosyl)-enzyme intermediate and the expulsion of a 3'-OH DNA strand.</text>
</comment>
<keyword evidence="3" id="KW-1185">Reference proteome</keyword>
<evidence type="ECO:0000259" key="2">
    <source>
        <dbReference type="PROSITE" id="PS52039"/>
    </source>
</evidence>
<dbReference type="GO" id="GO:0005634">
    <property type="term" value="C:nucleus"/>
    <property type="evidence" value="ECO:0007669"/>
    <property type="project" value="TreeGrafter"/>
</dbReference>
<dbReference type="Proteomes" id="UP000887577">
    <property type="component" value="Unplaced"/>
</dbReference>
<dbReference type="InterPro" id="IPR000380">
    <property type="entry name" value="Topo_IA"/>
</dbReference>
<keyword evidence="1" id="KW-0413">Isomerase</keyword>
<dbReference type="GO" id="GO:0003677">
    <property type="term" value="F:DNA binding"/>
    <property type="evidence" value="ECO:0007669"/>
    <property type="project" value="UniProtKB-KW"/>
</dbReference>
<dbReference type="InterPro" id="IPR013826">
    <property type="entry name" value="Topo_IA_cen_sub3"/>
</dbReference>
<keyword evidence="1" id="KW-0799">Topoisomerase</keyword>
<dbReference type="GO" id="GO:0006310">
    <property type="term" value="P:DNA recombination"/>
    <property type="evidence" value="ECO:0007669"/>
    <property type="project" value="TreeGrafter"/>
</dbReference>
<dbReference type="InterPro" id="IPR023405">
    <property type="entry name" value="Topo_IA_core_domain"/>
</dbReference>
<dbReference type="Pfam" id="PF01131">
    <property type="entry name" value="Topoisom_bac"/>
    <property type="match status" value="1"/>
</dbReference>